<gene>
    <name evidence="2" type="ORF">PRZ48_000323</name>
</gene>
<proteinExistence type="predicted"/>
<dbReference type="Proteomes" id="UP001305779">
    <property type="component" value="Unassembled WGS sequence"/>
</dbReference>
<comment type="caution">
    <text evidence="2">The sequence shown here is derived from an EMBL/GenBank/DDBJ whole genome shotgun (WGS) entry which is preliminary data.</text>
</comment>
<organism evidence="2 3">
    <name type="scientific">Zasmidium cellare</name>
    <name type="common">Wine cellar mold</name>
    <name type="synonym">Racodium cellare</name>
    <dbReference type="NCBI Taxonomy" id="395010"/>
    <lineage>
        <taxon>Eukaryota</taxon>
        <taxon>Fungi</taxon>
        <taxon>Dikarya</taxon>
        <taxon>Ascomycota</taxon>
        <taxon>Pezizomycotina</taxon>
        <taxon>Dothideomycetes</taxon>
        <taxon>Dothideomycetidae</taxon>
        <taxon>Mycosphaerellales</taxon>
        <taxon>Mycosphaerellaceae</taxon>
        <taxon>Zasmidium</taxon>
    </lineage>
</organism>
<sequence length="420" mass="48636">MMMLERSRLRLPTVFAIALFVIFLIHLCDDYANITPLYWQTAQLKGERLWDTDPIEPYWEWNYTTDANNLLLTHGHCEQAFHGLFKPIDQSVRRHRAPYNKVKLSDLDQVSGTKGVVRAMIYDQQLYVISTAGSISRRAIEVLSQINRALMTSPEEVANIEFTFTAEGRPAHYSRSSATAKTWAFARAPADHKTWLMPDYTSFSGPEAGTLESFHDARRKAEAIDNSLDWEEKHSRLYWRGDLKSLSSHFDFLEETSETPWADIQTTSSQNATSHPCASKYLAAPQTSSYTNTLTPLLLCTSVTLLPPLHWTTSHMHLLQSSGPDQNYLPVASDWSDISDKIRHLQSWDTLGERIARTSVRDWRERWLTPAAEVCEWRRLFRGWREVMGFEVRFWDEERRERGVLWERFLLERVGVEDSS</sequence>
<dbReference type="PANTHER" id="PTHR12203:SF107">
    <property type="entry name" value="GLYCOSYL TRANSFERASE CAP10 DOMAIN-CONTAINING PROTEIN"/>
    <property type="match status" value="1"/>
</dbReference>
<protein>
    <recommendedName>
        <fullName evidence="1">Glycosyl transferase CAP10 domain-containing protein</fullName>
    </recommendedName>
</protein>
<feature type="domain" description="Glycosyl transferase CAP10" evidence="1">
    <location>
        <begin position="156"/>
        <end position="391"/>
    </location>
</feature>
<evidence type="ECO:0000313" key="3">
    <source>
        <dbReference type="Proteomes" id="UP001305779"/>
    </source>
</evidence>
<dbReference type="PANTHER" id="PTHR12203">
    <property type="entry name" value="KDEL LYS-ASP-GLU-LEU CONTAINING - RELATED"/>
    <property type="match status" value="1"/>
</dbReference>
<reference evidence="2 3" key="1">
    <citation type="journal article" date="2023" name="G3 (Bethesda)">
        <title>A chromosome-level genome assembly of Zasmidium syzygii isolated from banana leaves.</title>
        <authorList>
            <person name="van Westerhoven A.C."/>
            <person name="Mehrabi R."/>
            <person name="Talebi R."/>
            <person name="Steentjes M.B.F."/>
            <person name="Corcolon B."/>
            <person name="Chong P.A."/>
            <person name="Kema G.H.J."/>
            <person name="Seidl M.F."/>
        </authorList>
    </citation>
    <scope>NUCLEOTIDE SEQUENCE [LARGE SCALE GENOMIC DNA]</scope>
    <source>
        <strain evidence="2 3">P124</strain>
    </source>
</reference>
<dbReference type="Pfam" id="PF05686">
    <property type="entry name" value="Glyco_transf_90"/>
    <property type="match status" value="1"/>
</dbReference>
<evidence type="ECO:0000313" key="2">
    <source>
        <dbReference type="EMBL" id="KAK4506591.1"/>
    </source>
</evidence>
<keyword evidence="3" id="KW-1185">Reference proteome</keyword>
<dbReference type="InterPro" id="IPR051091">
    <property type="entry name" value="O-Glucosyltr/Glycosyltrsf_90"/>
</dbReference>
<dbReference type="SMART" id="SM00672">
    <property type="entry name" value="CAP10"/>
    <property type="match status" value="1"/>
</dbReference>
<evidence type="ECO:0000259" key="1">
    <source>
        <dbReference type="SMART" id="SM00672"/>
    </source>
</evidence>
<dbReference type="InterPro" id="IPR006598">
    <property type="entry name" value="CAP10"/>
</dbReference>
<name>A0ABR0EZL1_ZASCE</name>
<accession>A0ABR0EZL1</accession>
<dbReference type="EMBL" id="JAXOVC010000001">
    <property type="protein sequence ID" value="KAK4506591.1"/>
    <property type="molecule type" value="Genomic_DNA"/>
</dbReference>